<sequence>MYEVKPRNGDELRPLVGLGAYNRCFIQAQSDISCAMEDEAGRCIAGLVGWQADGLAMVDVLWVEEAFRGQGLGTRLLRFAEEAGRTRGARLMELNTFGFQAPGFYEKQGYRRFAALEGVIGQYGHYFYVKEL</sequence>
<evidence type="ECO:0000259" key="3">
    <source>
        <dbReference type="PROSITE" id="PS51186"/>
    </source>
</evidence>
<dbReference type="InterPro" id="IPR016181">
    <property type="entry name" value="Acyl_CoA_acyltransferase"/>
</dbReference>
<dbReference type="PROSITE" id="PS51186">
    <property type="entry name" value="GNAT"/>
    <property type="match status" value="1"/>
</dbReference>
<evidence type="ECO:0000256" key="1">
    <source>
        <dbReference type="ARBA" id="ARBA00022679"/>
    </source>
</evidence>
<dbReference type="PANTHER" id="PTHR43877">
    <property type="entry name" value="AMINOALKYLPHOSPHONATE N-ACETYLTRANSFERASE-RELATED-RELATED"/>
    <property type="match status" value="1"/>
</dbReference>
<dbReference type="Proteomes" id="UP000607645">
    <property type="component" value="Unassembled WGS sequence"/>
</dbReference>
<keyword evidence="2" id="KW-0012">Acyltransferase</keyword>
<organism evidence="4 5">
    <name type="scientific">Lawsonibacter faecis</name>
    <dbReference type="NCBI Taxonomy" id="2763052"/>
    <lineage>
        <taxon>Bacteria</taxon>
        <taxon>Bacillati</taxon>
        <taxon>Bacillota</taxon>
        <taxon>Clostridia</taxon>
        <taxon>Eubacteriales</taxon>
        <taxon>Oscillospiraceae</taxon>
        <taxon>Lawsonibacter</taxon>
    </lineage>
</organism>
<dbReference type="PANTHER" id="PTHR43877:SF2">
    <property type="entry name" value="AMINOALKYLPHOSPHONATE N-ACETYLTRANSFERASE-RELATED"/>
    <property type="match status" value="1"/>
</dbReference>
<protein>
    <submittedName>
        <fullName evidence="4">GNAT family N-acetyltransferase</fullName>
    </submittedName>
</protein>
<comment type="caution">
    <text evidence="4">The sequence shown here is derived from an EMBL/GenBank/DDBJ whole genome shotgun (WGS) entry which is preliminary data.</text>
</comment>
<evidence type="ECO:0000256" key="2">
    <source>
        <dbReference type="ARBA" id="ARBA00023315"/>
    </source>
</evidence>
<dbReference type="CDD" id="cd04301">
    <property type="entry name" value="NAT_SF"/>
    <property type="match status" value="1"/>
</dbReference>
<dbReference type="Pfam" id="PF13508">
    <property type="entry name" value="Acetyltransf_7"/>
    <property type="match status" value="1"/>
</dbReference>
<feature type="domain" description="N-acetyltransferase" evidence="3">
    <location>
        <begin position="1"/>
        <end position="132"/>
    </location>
</feature>
<evidence type="ECO:0000313" key="4">
    <source>
        <dbReference type="EMBL" id="MBC5737843.1"/>
    </source>
</evidence>
<dbReference type="GO" id="GO:0016747">
    <property type="term" value="F:acyltransferase activity, transferring groups other than amino-acyl groups"/>
    <property type="evidence" value="ECO:0007669"/>
    <property type="project" value="InterPro"/>
</dbReference>
<reference evidence="4" key="1">
    <citation type="submission" date="2020-08" db="EMBL/GenBank/DDBJ databases">
        <title>Genome public.</title>
        <authorList>
            <person name="Liu C."/>
            <person name="Sun Q."/>
        </authorList>
    </citation>
    <scope>NUCLEOTIDE SEQUENCE</scope>
    <source>
        <strain evidence="4">NSJ-52</strain>
    </source>
</reference>
<keyword evidence="5" id="KW-1185">Reference proteome</keyword>
<dbReference type="EMBL" id="JACOPQ010000010">
    <property type="protein sequence ID" value="MBC5737843.1"/>
    <property type="molecule type" value="Genomic_DNA"/>
</dbReference>
<proteinExistence type="predicted"/>
<evidence type="ECO:0000313" key="5">
    <source>
        <dbReference type="Proteomes" id="UP000607645"/>
    </source>
</evidence>
<name>A0A8J6JKR9_9FIRM</name>
<dbReference type="InterPro" id="IPR000182">
    <property type="entry name" value="GNAT_dom"/>
</dbReference>
<dbReference type="AlphaFoldDB" id="A0A8J6JKR9"/>
<dbReference type="InterPro" id="IPR050832">
    <property type="entry name" value="Bact_Acetyltransf"/>
</dbReference>
<keyword evidence="1" id="KW-0808">Transferase</keyword>
<accession>A0A8J6JKR9</accession>
<dbReference type="Gene3D" id="3.40.630.30">
    <property type="match status" value="1"/>
</dbReference>
<dbReference type="SUPFAM" id="SSF55729">
    <property type="entry name" value="Acyl-CoA N-acyltransferases (Nat)"/>
    <property type="match status" value="1"/>
</dbReference>
<gene>
    <name evidence="4" type="ORF">H8S62_12580</name>
</gene>
<dbReference type="RefSeq" id="WP_155151577.1">
    <property type="nucleotide sequence ID" value="NZ_JACOPQ010000010.1"/>
</dbReference>